<dbReference type="Gene3D" id="1.10.540.10">
    <property type="entry name" value="Acyl-CoA dehydrogenase/oxidase, N-terminal domain"/>
    <property type="match status" value="1"/>
</dbReference>
<evidence type="ECO:0000256" key="2">
    <source>
        <dbReference type="ARBA" id="ARBA00009347"/>
    </source>
</evidence>
<evidence type="ECO:0000259" key="8">
    <source>
        <dbReference type="Pfam" id="PF02770"/>
    </source>
</evidence>
<dbReference type="SUPFAM" id="SSF56645">
    <property type="entry name" value="Acyl-CoA dehydrogenase NM domain-like"/>
    <property type="match status" value="1"/>
</dbReference>
<dbReference type="InterPro" id="IPR052161">
    <property type="entry name" value="Mycobact_Acyl-CoA_DH"/>
</dbReference>
<dbReference type="PANTHER" id="PTHR43292">
    <property type="entry name" value="ACYL-COA DEHYDROGENASE"/>
    <property type="match status" value="1"/>
</dbReference>
<evidence type="ECO:0000256" key="4">
    <source>
        <dbReference type="ARBA" id="ARBA00022827"/>
    </source>
</evidence>
<evidence type="ECO:0000256" key="3">
    <source>
        <dbReference type="ARBA" id="ARBA00022630"/>
    </source>
</evidence>
<evidence type="ECO:0000259" key="7">
    <source>
        <dbReference type="Pfam" id="PF00441"/>
    </source>
</evidence>
<dbReference type="InterPro" id="IPR009075">
    <property type="entry name" value="AcylCo_DH/oxidase_C"/>
</dbReference>
<evidence type="ECO:0000256" key="6">
    <source>
        <dbReference type="RuleBase" id="RU362125"/>
    </source>
</evidence>
<evidence type="ECO:0000256" key="5">
    <source>
        <dbReference type="ARBA" id="ARBA00023002"/>
    </source>
</evidence>
<dbReference type="InterPro" id="IPR037069">
    <property type="entry name" value="AcylCoA_DH/ox_N_sf"/>
</dbReference>
<accession>A0ABT1LEQ9</accession>
<organism evidence="10 11">
    <name type="scientific">Alsobacter ponti</name>
    <dbReference type="NCBI Taxonomy" id="2962936"/>
    <lineage>
        <taxon>Bacteria</taxon>
        <taxon>Pseudomonadati</taxon>
        <taxon>Pseudomonadota</taxon>
        <taxon>Alphaproteobacteria</taxon>
        <taxon>Hyphomicrobiales</taxon>
        <taxon>Alsobacteraceae</taxon>
        <taxon>Alsobacter</taxon>
    </lineage>
</organism>
<sequence length="422" mass="46413">MDFSDTPAEAAFRAEARRWIAANAPSQHRVALERSSFGVLRVGGDEAEKLAICRDWQRRKFEGGWACLHWPSEYGGRDAGPVERLIWEQEEGVYGKLGERFVIGQGMIGPTLMAHGSPAHKRRHLVPMASGEEIWCQLFSEPAAGSDLAGIRTRCERTAGGWRVNGQKVWTSGAHYSDWGLMLARTDPSVPKHRGLSMFIVNMRSPGVEIRPIRQMSGQSGFNQVFFTDVFIPDEDMLGASGDGWSIALTTLMNERQAVSSSMTTGFDDIFDFCLRFDWRGGKAIDDPVVRSKLATWAARTSGLRFTAMRTISSAARGEVPGPENSILKLVAGMTMQEIAKFALDLQGAAGMVASPEFAEEEGKFQLMLLRSPGMRVEGGTDEIQRNILAERVLGMPPDHRVDKDVSFAALMQAAGDAARRS</sequence>
<evidence type="ECO:0000313" key="11">
    <source>
        <dbReference type="Proteomes" id="UP001205890"/>
    </source>
</evidence>
<dbReference type="PANTHER" id="PTHR43292:SF4">
    <property type="entry name" value="ACYL-COA DEHYDROGENASE FADE34"/>
    <property type="match status" value="1"/>
</dbReference>
<dbReference type="Pfam" id="PF02771">
    <property type="entry name" value="Acyl-CoA_dh_N"/>
    <property type="match status" value="1"/>
</dbReference>
<evidence type="ECO:0000256" key="1">
    <source>
        <dbReference type="ARBA" id="ARBA00001974"/>
    </source>
</evidence>
<dbReference type="SUPFAM" id="SSF47203">
    <property type="entry name" value="Acyl-CoA dehydrogenase C-terminal domain-like"/>
    <property type="match status" value="1"/>
</dbReference>
<name>A0ABT1LEQ9_9HYPH</name>
<dbReference type="InterPro" id="IPR046373">
    <property type="entry name" value="Acyl-CoA_Oxase/DH_mid-dom_sf"/>
</dbReference>
<comment type="caution">
    <text evidence="10">The sequence shown here is derived from an EMBL/GenBank/DDBJ whole genome shotgun (WGS) entry which is preliminary data.</text>
</comment>
<dbReference type="RefSeq" id="WP_254744199.1">
    <property type="nucleotide sequence ID" value="NZ_JANCLU010000016.1"/>
</dbReference>
<comment type="cofactor">
    <cofactor evidence="1 6">
        <name>FAD</name>
        <dbReference type="ChEBI" id="CHEBI:57692"/>
    </cofactor>
</comment>
<evidence type="ECO:0000259" key="9">
    <source>
        <dbReference type="Pfam" id="PF02771"/>
    </source>
</evidence>
<keyword evidence="5 6" id="KW-0560">Oxidoreductase</keyword>
<dbReference type="InterPro" id="IPR013786">
    <property type="entry name" value="AcylCoA_DH/ox_N"/>
</dbReference>
<dbReference type="Gene3D" id="1.20.140.10">
    <property type="entry name" value="Butyryl-CoA Dehydrogenase, subunit A, domain 3"/>
    <property type="match status" value="1"/>
</dbReference>
<keyword evidence="3 6" id="KW-0285">Flavoprotein</keyword>
<proteinExistence type="inferred from homology"/>
<dbReference type="InterPro" id="IPR009100">
    <property type="entry name" value="AcylCoA_DH/oxidase_NM_dom_sf"/>
</dbReference>
<dbReference type="InterPro" id="IPR036250">
    <property type="entry name" value="AcylCo_DH-like_C"/>
</dbReference>
<gene>
    <name evidence="10" type="ORF">NK718_15760</name>
</gene>
<keyword evidence="11" id="KW-1185">Reference proteome</keyword>
<feature type="domain" description="Acyl-CoA oxidase/dehydrogenase middle" evidence="8">
    <location>
        <begin position="136"/>
        <end position="230"/>
    </location>
</feature>
<keyword evidence="4 6" id="KW-0274">FAD</keyword>
<comment type="similarity">
    <text evidence="2 6">Belongs to the acyl-CoA dehydrogenase family.</text>
</comment>
<dbReference type="InterPro" id="IPR006091">
    <property type="entry name" value="Acyl-CoA_Oxase/DH_mid-dom"/>
</dbReference>
<dbReference type="Pfam" id="PF02770">
    <property type="entry name" value="Acyl-CoA_dh_M"/>
    <property type="match status" value="1"/>
</dbReference>
<reference evidence="10 11" key="1">
    <citation type="submission" date="2022-07" db="EMBL/GenBank/DDBJ databases">
        <authorList>
            <person name="Li W.-J."/>
            <person name="Deng Q.-Q."/>
        </authorList>
    </citation>
    <scope>NUCLEOTIDE SEQUENCE [LARGE SCALE GENOMIC DNA]</scope>
    <source>
        <strain evidence="10 11">SYSU M60028</strain>
    </source>
</reference>
<dbReference type="Gene3D" id="2.40.110.10">
    <property type="entry name" value="Butyryl-CoA Dehydrogenase, subunit A, domain 2"/>
    <property type="match status" value="1"/>
</dbReference>
<dbReference type="Proteomes" id="UP001205890">
    <property type="component" value="Unassembled WGS sequence"/>
</dbReference>
<dbReference type="Pfam" id="PF00441">
    <property type="entry name" value="Acyl-CoA_dh_1"/>
    <property type="match status" value="1"/>
</dbReference>
<protein>
    <submittedName>
        <fullName evidence="10">Acyl-CoA dehydrogenase family protein</fullName>
    </submittedName>
</protein>
<feature type="domain" description="Acyl-CoA dehydrogenase/oxidase C-terminal" evidence="7">
    <location>
        <begin position="242"/>
        <end position="394"/>
    </location>
</feature>
<feature type="domain" description="Acyl-CoA dehydrogenase/oxidase N-terminal" evidence="9">
    <location>
        <begin position="53"/>
        <end position="132"/>
    </location>
</feature>
<dbReference type="EMBL" id="JANCLU010000016">
    <property type="protein sequence ID" value="MCP8939982.1"/>
    <property type="molecule type" value="Genomic_DNA"/>
</dbReference>
<evidence type="ECO:0000313" key="10">
    <source>
        <dbReference type="EMBL" id="MCP8939982.1"/>
    </source>
</evidence>